<organism evidence="1 2">
    <name type="scientific">Pistacia atlantica</name>
    <dbReference type="NCBI Taxonomy" id="434234"/>
    <lineage>
        <taxon>Eukaryota</taxon>
        <taxon>Viridiplantae</taxon>
        <taxon>Streptophyta</taxon>
        <taxon>Embryophyta</taxon>
        <taxon>Tracheophyta</taxon>
        <taxon>Spermatophyta</taxon>
        <taxon>Magnoliopsida</taxon>
        <taxon>eudicotyledons</taxon>
        <taxon>Gunneridae</taxon>
        <taxon>Pentapetalae</taxon>
        <taxon>rosids</taxon>
        <taxon>malvids</taxon>
        <taxon>Sapindales</taxon>
        <taxon>Anacardiaceae</taxon>
        <taxon>Pistacia</taxon>
    </lineage>
</organism>
<proteinExistence type="predicted"/>
<evidence type="ECO:0000313" key="2">
    <source>
        <dbReference type="Proteomes" id="UP001164250"/>
    </source>
</evidence>
<comment type="caution">
    <text evidence="1">The sequence shown here is derived from an EMBL/GenBank/DDBJ whole genome shotgun (WGS) entry which is preliminary data.</text>
</comment>
<reference evidence="2" key="1">
    <citation type="journal article" date="2023" name="G3 (Bethesda)">
        <title>Genome assembly and association tests identify interacting loci associated with vigor, precocity, and sex in interspecific pistachio rootstocks.</title>
        <authorList>
            <person name="Palmer W."/>
            <person name="Jacygrad E."/>
            <person name="Sagayaradj S."/>
            <person name="Cavanaugh K."/>
            <person name="Han R."/>
            <person name="Bertier L."/>
            <person name="Beede B."/>
            <person name="Kafkas S."/>
            <person name="Golino D."/>
            <person name="Preece J."/>
            <person name="Michelmore R."/>
        </authorList>
    </citation>
    <scope>NUCLEOTIDE SEQUENCE [LARGE SCALE GENOMIC DNA]</scope>
</reference>
<evidence type="ECO:0000313" key="1">
    <source>
        <dbReference type="EMBL" id="KAJ0098950.1"/>
    </source>
</evidence>
<keyword evidence="2" id="KW-1185">Reference proteome</keyword>
<dbReference type="Proteomes" id="UP001164250">
    <property type="component" value="Chromosome 4"/>
</dbReference>
<dbReference type="EMBL" id="CM047900">
    <property type="protein sequence ID" value="KAJ0098950.1"/>
    <property type="molecule type" value="Genomic_DNA"/>
</dbReference>
<protein>
    <submittedName>
        <fullName evidence="1">Uncharacterized protein</fullName>
    </submittedName>
</protein>
<accession>A0ACC1BJ31</accession>
<sequence>MKYPKVKMAKEALYVNCSGEELHCNGKRKVECVSFCHHTHRHRGYGDEKCSGACCLMDCSLNSCDKKTLKRWFFIDKRVG</sequence>
<gene>
    <name evidence="1" type="ORF">Patl1_19890</name>
</gene>
<name>A0ACC1BJ31_9ROSI</name>